<dbReference type="GO" id="GO:0004497">
    <property type="term" value="F:monooxygenase activity"/>
    <property type="evidence" value="ECO:0007669"/>
    <property type="project" value="UniProtKB-KW"/>
</dbReference>
<protein>
    <recommendedName>
        <fullName evidence="9">FAD-binding domain-containing protein</fullName>
    </recommendedName>
</protein>
<dbReference type="GO" id="GO:0071949">
    <property type="term" value="F:FAD binding"/>
    <property type="evidence" value="ECO:0007669"/>
    <property type="project" value="InterPro"/>
</dbReference>
<comment type="cofactor">
    <cofactor evidence="1">
        <name>FAD</name>
        <dbReference type="ChEBI" id="CHEBI:57692"/>
    </cofactor>
</comment>
<evidence type="ECO:0000256" key="6">
    <source>
        <dbReference type="ARBA" id="ARBA00023002"/>
    </source>
</evidence>
<evidence type="ECO:0000256" key="3">
    <source>
        <dbReference type="ARBA" id="ARBA00007992"/>
    </source>
</evidence>
<evidence type="ECO:0000256" key="7">
    <source>
        <dbReference type="ARBA" id="ARBA00023033"/>
    </source>
</evidence>
<evidence type="ECO:0000256" key="5">
    <source>
        <dbReference type="ARBA" id="ARBA00022827"/>
    </source>
</evidence>
<keyword evidence="7" id="KW-0503">Monooxygenase</keyword>
<feature type="domain" description="FAD-binding" evidence="9">
    <location>
        <begin position="7"/>
        <end position="176"/>
    </location>
</feature>
<keyword evidence="6" id="KW-0560">Oxidoreductase</keyword>
<comment type="similarity">
    <text evidence="3">Belongs to the paxM FAD-dependent monooxygenase family.</text>
</comment>
<dbReference type="PRINTS" id="PR00420">
    <property type="entry name" value="RNGMNOXGNASE"/>
</dbReference>
<evidence type="ECO:0000313" key="11">
    <source>
        <dbReference type="Proteomes" id="UP001320420"/>
    </source>
</evidence>
<evidence type="ECO:0000256" key="8">
    <source>
        <dbReference type="SAM" id="MobiDB-lite"/>
    </source>
</evidence>
<dbReference type="PANTHER" id="PTHR13789">
    <property type="entry name" value="MONOOXYGENASE"/>
    <property type="match status" value="1"/>
</dbReference>
<dbReference type="SUPFAM" id="SSF54373">
    <property type="entry name" value="FAD-linked reductases, C-terminal domain"/>
    <property type="match status" value="1"/>
</dbReference>
<reference evidence="10 11" key="1">
    <citation type="submission" date="2024-02" db="EMBL/GenBank/DDBJ databases">
        <title>De novo assembly and annotation of 12 fungi associated with fruit tree decline syndrome in Ontario, Canada.</title>
        <authorList>
            <person name="Sulman M."/>
            <person name="Ellouze W."/>
            <person name="Ilyukhin E."/>
        </authorList>
    </citation>
    <scope>NUCLEOTIDE SEQUENCE [LARGE SCALE GENOMIC DNA]</scope>
    <source>
        <strain evidence="10 11">M11/M66-122</strain>
    </source>
</reference>
<dbReference type="SUPFAM" id="SSF51905">
    <property type="entry name" value="FAD/NAD(P)-binding domain"/>
    <property type="match status" value="1"/>
</dbReference>
<sequence>MTDTPQLDVAIIGAGIAGLAAAIGLKDHPRINVQIYERAAELREIGASIALGPNGLRTLERLGVDNALDDAVAFRNKSGHPMIYRHWKTNEVVSVDTHAGPVEYRHQTSRFYRAHLQQALAKHVDPSRIHLAKAFQSVDFDEQSQKLTIAFADGTTATADVLLGADGIHSPVRTSFVPTARTAWTGWVTFRSVFPRSPHLARIPDLPDEACHFWGPERTLFVSPLGGGDLYTVVGSYQSDPGAADAPWKGAAWNAEGDVGVLRAYYRDWSPLVRSIIDATPHTRIYPNVAAEGLDTWVLGGEGRVTLAGDAAHAHGGAFAAGGSLALDDAWAFAAALRHVFPEGSASPVGSQQISRALRIYERTRKAHTDRVIRVVHEGNAKKLARLKTAAAETDAELRARMKNRYDPTWIHEHDVVTAFAQVLKDEGADAATAPAPAPAPVPVQAPAPAPAEQAKL</sequence>
<keyword evidence="4" id="KW-0285">Flavoprotein</keyword>
<keyword evidence="5" id="KW-0274">FAD</keyword>
<organism evidence="10 11">
    <name type="scientific">Diatrype stigma</name>
    <dbReference type="NCBI Taxonomy" id="117547"/>
    <lineage>
        <taxon>Eukaryota</taxon>
        <taxon>Fungi</taxon>
        <taxon>Dikarya</taxon>
        <taxon>Ascomycota</taxon>
        <taxon>Pezizomycotina</taxon>
        <taxon>Sordariomycetes</taxon>
        <taxon>Xylariomycetidae</taxon>
        <taxon>Xylariales</taxon>
        <taxon>Diatrypaceae</taxon>
        <taxon>Diatrype</taxon>
    </lineage>
</organism>
<accession>A0AAN9V1Y7</accession>
<feature type="region of interest" description="Disordered" evidence="8">
    <location>
        <begin position="430"/>
        <end position="457"/>
    </location>
</feature>
<evidence type="ECO:0000313" key="10">
    <source>
        <dbReference type="EMBL" id="KAK7756937.1"/>
    </source>
</evidence>
<dbReference type="InterPro" id="IPR050493">
    <property type="entry name" value="FAD-dep_Monooxygenase_BioMet"/>
</dbReference>
<dbReference type="Proteomes" id="UP001320420">
    <property type="component" value="Unassembled WGS sequence"/>
</dbReference>
<evidence type="ECO:0000256" key="4">
    <source>
        <dbReference type="ARBA" id="ARBA00022630"/>
    </source>
</evidence>
<dbReference type="Gene3D" id="3.50.50.60">
    <property type="entry name" value="FAD/NAD(P)-binding domain"/>
    <property type="match status" value="1"/>
</dbReference>
<proteinExistence type="inferred from homology"/>
<evidence type="ECO:0000259" key="9">
    <source>
        <dbReference type="Pfam" id="PF01494"/>
    </source>
</evidence>
<keyword evidence="11" id="KW-1185">Reference proteome</keyword>
<dbReference type="Pfam" id="PF01494">
    <property type="entry name" value="FAD_binding_3"/>
    <property type="match status" value="2"/>
</dbReference>
<evidence type="ECO:0000256" key="1">
    <source>
        <dbReference type="ARBA" id="ARBA00001974"/>
    </source>
</evidence>
<dbReference type="AlphaFoldDB" id="A0AAN9V1Y7"/>
<comment type="caution">
    <text evidence="10">The sequence shown here is derived from an EMBL/GenBank/DDBJ whole genome shotgun (WGS) entry which is preliminary data.</text>
</comment>
<evidence type="ECO:0000256" key="2">
    <source>
        <dbReference type="ARBA" id="ARBA00005179"/>
    </source>
</evidence>
<dbReference type="InterPro" id="IPR036188">
    <property type="entry name" value="FAD/NAD-bd_sf"/>
</dbReference>
<dbReference type="PANTHER" id="PTHR13789:SF318">
    <property type="entry name" value="GERANYLGERANYL DIPHOSPHATE REDUCTASE"/>
    <property type="match status" value="1"/>
</dbReference>
<gene>
    <name evidence="10" type="ORF">SLS62_000953</name>
</gene>
<dbReference type="InterPro" id="IPR002938">
    <property type="entry name" value="FAD-bd"/>
</dbReference>
<name>A0AAN9V1Y7_9PEZI</name>
<feature type="domain" description="FAD-binding" evidence="9">
    <location>
        <begin position="302"/>
        <end position="348"/>
    </location>
</feature>
<comment type="pathway">
    <text evidence="2">Secondary metabolite biosynthesis.</text>
</comment>
<feature type="compositionally biased region" description="Pro residues" evidence="8">
    <location>
        <begin position="436"/>
        <end position="450"/>
    </location>
</feature>
<dbReference type="EMBL" id="JAKJXP020000004">
    <property type="protein sequence ID" value="KAK7756937.1"/>
    <property type="molecule type" value="Genomic_DNA"/>
</dbReference>